<dbReference type="VEuPathDB" id="FungiDB:HCDG_08503"/>
<evidence type="ECO:0000313" key="1">
    <source>
        <dbReference type="EMBL" id="EER37052.1"/>
    </source>
</evidence>
<dbReference type="HOGENOM" id="CLU_2060827_0_0_1"/>
<dbReference type="Proteomes" id="UP000002624">
    <property type="component" value="Unassembled WGS sequence"/>
</dbReference>
<gene>
    <name evidence="1" type="ORF">HCDG_08503</name>
</gene>
<accession>C6HRB8</accession>
<sequence>MPTLASCCFFYPEGYTAIFEIRVTNENLREAPKRVLDKWLDDRTLIDPKQSGMETQRTISWLIPTILRILTGQRRHYPLATSMSNLSAGHSTEIDRVIAQLRDMKNLAIQYSAEPALSP</sequence>
<dbReference type="OMA" id="RTISWLI"/>
<name>C6HRB8_AJECH</name>
<proteinExistence type="predicted"/>
<reference evidence="2" key="1">
    <citation type="submission" date="2009-05" db="EMBL/GenBank/DDBJ databases">
        <title>The genome sequence of Ajellomyces capsulatus strain H143.</title>
        <authorList>
            <person name="Champion M."/>
            <person name="Cuomo C.A."/>
            <person name="Ma L.-J."/>
            <person name="Henn M.R."/>
            <person name="Sil A."/>
            <person name="Goldman B."/>
            <person name="Young S.K."/>
            <person name="Kodira C.D."/>
            <person name="Zeng Q."/>
            <person name="Koehrsen M."/>
            <person name="Alvarado L."/>
            <person name="Berlin A.M."/>
            <person name="Borenstein D."/>
            <person name="Chen Z."/>
            <person name="Engels R."/>
            <person name="Freedman E."/>
            <person name="Gellesch M."/>
            <person name="Goldberg J."/>
            <person name="Griggs A."/>
            <person name="Gujja S."/>
            <person name="Heiman D.I."/>
            <person name="Hepburn T.A."/>
            <person name="Howarth C."/>
            <person name="Jen D."/>
            <person name="Larson L."/>
            <person name="Lewis B."/>
            <person name="Mehta T."/>
            <person name="Park D."/>
            <person name="Pearson M."/>
            <person name="Roberts A."/>
            <person name="Saif S."/>
            <person name="Shea T.D."/>
            <person name="Shenoy N."/>
            <person name="Sisk P."/>
            <person name="Stolte C."/>
            <person name="Sykes S."/>
            <person name="Walk T."/>
            <person name="White J."/>
            <person name="Yandava C."/>
            <person name="Klein B."/>
            <person name="McEwen J.G."/>
            <person name="Puccia R."/>
            <person name="Goldman G.H."/>
            <person name="Felipe M.S."/>
            <person name="Nino-Vega G."/>
            <person name="San-Blas G."/>
            <person name="Taylor J.W."/>
            <person name="Mendoza L."/>
            <person name="Galagan J.E."/>
            <person name="Nusbaum C."/>
            <person name="Birren B.W."/>
        </authorList>
    </citation>
    <scope>NUCLEOTIDE SEQUENCE [LARGE SCALE GENOMIC DNA]</scope>
    <source>
        <strain evidence="2">H143</strain>
    </source>
</reference>
<protein>
    <submittedName>
        <fullName evidence="1">Uncharacterized protein</fullName>
    </submittedName>
</protein>
<dbReference type="AlphaFoldDB" id="C6HRB8"/>
<dbReference type="EMBL" id="GG692436">
    <property type="protein sequence ID" value="EER37052.1"/>
    <property type="molecule type" value="Genomic_DNA"/>
</dbReference>
<organism evidence="1 2">
    <name type="scientific">Ajellomyces capsulatus (strain H143)</name>
    <name type="common">Darling's disease fungus</name>
    <name type="synonym">Histoplasma capsulatum</name>
    <dbReference type="NCBI Taxonomy" id="544712"/>
    <lineage>
        <taxon>Eukaryota</taxon>
        <taxon>Fungi</taxon>
        <taxon>Dikarya</taxon>
        <taxon>Ascomycota</taxon>
        <taxon>Pezizomycotina</taxon>
        <taxon>Eurotiomycetes</taxon>
        <taxon>Eurotiomycetidae</taxon>
        <taxon>Onygenales</taxon>
        <taxon>Ajellomycetaceae</taxon>
        <taxon>Histoplasma</taxon>
    </lineage>
</organism>
<evidence type="ECO:0000313" key="2">
    <source>
        <dbReference type="Proteomes" id="UP000002624"/>
    </source>
</evidence>